<evidence type="ECO:0000259" key="1">
    <source>
        <dbReference type="Pfam" id="PF06985"/>
    </source>
</evidence>
<name>A0A4R8PUH8_9PEZI</name>
<dbReference type="InterPro" id="IPR052895">
    <property type="entry name" value="HetReg/Transcr_Mod"/>
</dbReference>
<organism evidence="2 3">
    <name type="scientific">Colletotrichum spinosum</name>
    <dbReference type="NCBI Taxonomy" id="1347390"/>
    <lineage>
        <taxon>Eukaryota</taxon>
        <taxon>Fungi</taxon>
        <taxon>Dikarya</taxon>
        <taxon>Ascomycota</taxon>
        <taxon>Pezizomycotina</taxon>
        <taxon>Sordariomycetes</taxon>
        <taxon>Hypocreomycetidae</taxon>
        <taxon>Glomerellales</taxon>
        <taxon>Glomerellaceae</taxon>
        <taxon>Colletotrichum</taxon>
        <taxon>Colletotrichum orbiculare species complex</taxon>
    </lineage>
</organism>
<dbReference type="Pfam" id="PF06985">
    <property type="entry name" value="HET"/>
    <property type="match status" value="1"/>
</dbReference>
<accession>A0A4R8PUH8</accession>
<dbReference type="Pfam" id="PF26639">
    <property type="entry name" value="Het-6_barrel"/>
    <property type="match status" value="1"/>
</dbReference>
<comment type="caution">
    <text evidence="2">The sequence shown here is derived from an EMBL/GenBank/DDBJ whole genome shotgun (WGS) entry which is preliminary data.</text>
</comment>
<gene>
    <name evidence="2" type="primary">het-6-0</name>
    <name evidence="2" type="ORF">C8035_v008704</name>
</gene>
<keyword evidence="3" id="KW-1185">Reference proteome</keyword>
<evidence type="ECO:0000313" key="3">
    <source>
        <dbReference type="Proteomes" id="UP000295083"/>
    </source>
</evidence>
<dbReference type="PANTHER" id="PTHR24148">
    <property type="entry name" value="ANKYRIN REPEAT DOMAIN-CONTAINING PROTEIN 39 HOMOLOG-RELATED"/>
    <property type="match status" value="1"/>
</dbReference>
<reference evidence="2 3" key="1">
    <citation type="submission" date="2018-11" db="EMBL/GenBank/DDBJ databases">
        <title>Genome sequence and assembly of Colletotrichum spinosum.</title>
        <authorList>
            <person name="Gan P."/>
            <person name="Shirasu K."/>
        </authorList>
    </citation>
    <scope>NUCLEOTIDE SEQUENCE [LARGE SCALE GENOMIC DNA]</scope>
    <source>
        <strain evidence="2 3">CBS 515.97</strain>
    </source>
</reference>
<dbReference type="PANTHER" id="PTHR24148:SF82">
    <property type="entry name" value="HETEROKARYON INCOMPATIBILITY DOMAIN-CONTAINING PROTEIN"/>
    <property type="match status" value="1"/>
</dbReference>
<proteinExistence type="predicted"/>
<dbReference type="InterPro" id="IPR010730">
    <property type="entry name" value="HET"/>
</dbReference>
<dbReference type="AlphaFoldDB" id="A0A4R8PUH8"/>
<dbReference type="Proteomes" id="UP000295083">
    <property type="component" value="Unassembled WGS sequence"/>
</dbReference>
<dbReference type="EMBL" id="QAPG01001767">
    <property type="protein sequence ID" value="TDZ27936.1"/>
    <property type="molecule type" value="Genomic_DNA"/>
</dbReference>
<evidence type="ECO:0000313" key="2">
    <source>
        <dbReference type="EMBL" id="TDZ27936.1"/>
    </source>
</evidence>
<sequence>MERQPQHGPLFHRQIRLLRILPAHWHDEVRIDLEVVSLDDCPSYQALSYTWGDQTDTRDISLCDEPFGVTRNLFAALRRLRQPDEARTLWVDAICINQKDNAERSDQVFMMKQIYSQATEVLLWLGDRLPGGSPSVPLSEGPIRDQAQSYSLLCAQVDELVTTTVFNSTEEEALVAFAVFNILSDSQHWPAKRVFSLNEKGGLMVSAACSAAWNLFLRLTRSSWWYRMWVVQEFVLAKTSQLIIGNISAPGTLITRFLDSQDQHVSATGCCHQYSTSWKMDESFRNGTMEFRMLMWGFKVARNIYRAADDRNTLGSLRTTALVMRYRQASVPRDKVYGLLALVPGTSLKPDYDIDETEAFARTTEVIIESDRSLMALVGSRAQSLRSPSWTFQTDVEGVEDWYYENTFRRIRFSELFSASKGLPLRYRRNENTLELLGFKFGSVKTLLGTFDEANGLREWESKATKPEGSYPRGSTLKDAFWRMTLRDMVISSDGPDGAKRAIASDFGSYQVVRRWMVAKSHSERVSLEQGCVNFENLRRSIAVACRYQTFFLSDGSLFGLGQNVQPDDEIWILAGGHVPFLLRPHSSGASEAHQNTYTLVGDCYVHGIMDGEAVEKTAILQPVRLI</sequence>
<protein>
    <submittedName>
        <fullName evidence="2">Heterokaryon incompatibility protein 6, OR allele</fullName>
    </submittedName>
</protein>
<feature type="domain" description="Heterokaryon incompatibility" evidence="1">
    <location>
        <begin position="44"/>
        <end position="233"/>
    </location>
</feature>